<feature type="transmembrane region" description="Helical" evidence="8">
    <location>
        <begin position="424"/>
        <end position="440"/>
    </location>
</feature>
<name>A0A3A2ZSY7_9EURO</name>
<dbReference type="InterPro" id="IPR011701">
    <property type="entry name" value="MFS"/>
</dbReference>
<keyword evidence="11" id="KW-1185">Reference proteome</keyword>
<keyword evidence="5 8" id="KW-0472">Membrane</keyword>
<sequence>MEQEKVSSVTPPVTDIEKDAQHHVDPKLKKHAHDADEAMKAMEELHGETITIDEATNKRLLRIIDWHLMPIMCFVYGMNYLDKTTLSYASVMGLKPDLDLKGDEYQWLGSLFYFGYLAWEYPTNRLLQRLPLGKYSAACILIWGLILSCFAAVENYSGAIAIRFFLGVFEASVTPGFALLTSQWYTKDEQGARVNIWFSFNGWGQVLGGLVAYGIAVGSEKHGSAIEPWKSVFLFAGLLTLLLGAIFVWIIPDNQLNAWWLKKEDRVLAVARVKVNQQGIGNKHFKLYQVKEALLDPMTWAFFFYAIIADIPNGGVTNFFNQLITSFGFTEQQSLLYGVPGGAVEVIALLLNGYMGDKFQQRILCSLGGLVCAIVGMVLIVALPLSNNVGRLIGYYMTQASPTPFVALLSMISSNVAGYTKKTTVAAFYLIGYCAGNIIGPQTFRPEDSPRYVSAEITIIVCWGVCLILLGCIWLWYKKENNRKAKIRANPEYVRLENQG</sequence>
<feature type="transmembrane region" description="Helical" evidence="8">
    <location>
        <begin position="135"/>
        <end position="153"/>
    </location>
</feature>
<accession>A0A3A2ZSY7</accession>
<feature type="transmembrane region" description="Helical" evidence="8">
    <location>
        <begin position="231"/>
        <end position="251"/>
    </location>
</feature>
<evidence type="ECO:0000256" key="3">
    <source>
        <dbReference type="ARBA" id="ARBA00022692"/>
    </source>
</evidence>
<evidence type="ECO:0000256" key="4">
    <source>
        <dbReference type="ARBA" id="ARBA00022989"/>
    </source>
</evidence>
<keyword evidence="3 8" id="KW-0812">Transmembrane</keyword>
<comment type="subcellular location">
    <subcellularLocation>
        <location evidence="1">Membrane</location>
        <topology evidence="1">Multi-pass membrane protein</topology>
    </subcellularLocation>
</comment>
<keyword evidence="2" id="KW-0813">Transport</keyword>
<dbReference type="Gene3D" id="1.20.1250.20">
    <property type="entry name" value="MFS general substrate transporter like domains"/>
    <property type="match status" value="2"/>
</dbReference>
<keyword evidence="4 8" id="KW-1133">Transmembrane helix</keyword>
<dbReference type="GO" id="GO:0016020">
    <property type="term" value="C:membrane"/>
    <property type="evidence" value="ECO:0007669"/>
    <property type="project" value="UniProtKB-SubCell"/>
</dbReference>
<proteinExistence type="inferred from homology"/>
<organism evidence="10 11">
    <name type="scientific">Aspergillus sclerotialis</name>
    <dbReference type="NCBI Taxonomy" id="2070753"/>
    <lineage>
        <taxon>Eukaryota</taxon>
        <taxon>Fungi</taxon>
        <taxon>Dikarya</taxon>
        <taxon>Ascomycota</taxon>
        <taxon>Pezizomycotina</taxon>
        <taxon>Eurotiomycetes</taxon>
        <taxon>Eurotiomycetidae</taxon>
        <taxon>Eurotiales</taxon>
        <taxon>Aspergillaceae</taxon>
        <taxon>Aspergillus</taxon>
        <taxon>Aspergillus subgen. Polypaecilum</taxon>
    </lineage>
</organism>
<comment type="caution">
    <text evidence="10">The sequence shown here is derived from an EMBL/GenBank/DDBJ whole genome shotgun (WGS) entry which is preliminary data.</text>
</comment>
<evidence type="ECO:0000313" key="11">
    <source>
        <dbReference type="Proteomes" id="UP000266188"/>
    </source>
</evidence>
<feature type="compositionally biased region" description="Polar residues" evidence="7">
    <location>
        <begin position="1"/>
        <end position="11"/>
    </location>
</feature>
<feature type="domain" description="Major facilitator superfamily (MFS) profile" evidence="9">
    <location>
        <begin position="68"/>
        <end position="500"/>
    </location>
</feature>
<feature type="transmembrane region" description="Helical" evidence="8">
    <location>
        <begin position="160"/>
        <end position="180"/>
    </location>
</feature>
<dbReference type="Pfam" id="PF07690">
    <property type="entry name" value="MFS_1"/>
    <property type="match status" value="1"/>
</dbReference>
<dbReference type="EMBL" id="MVGC01000026">
    <property type="protein sequence ID" value="RJE26259.1"/>
    <property type="molecule type" value="Genomic_DNA"/>
</dbReference>
<dbReference type="PROSITE" id="PS50850">
    <property type="entry name" value="MFS"/>
    <property type="match status" value="1"/>
</dbReference>
<dbReference type="PANTHER" id="PTHR43791">
    <property type="entry name" value="PERMEASE-RELATED"/>
    <property type="match status" value="1"/>
</dbReference>
<evidence type="ECO:0000256" key="1">
    <source>
        <dbReference type="ARBA" id="ARBA00004141"/>
    </source>
</evidence>
<feature type="transmembrane region" description="Helical" evidence="8">
    <location>
        <begin position="363"/>
        <end position="386"/>
    </location>
</feature>
<evidence type="ECO:0000256" key="5">
    <source>
        <dbReference type="ARBA" id="ARBA00023136"/>
    </source>
</evidence>
<feature type="transmembrane region" description="Helical" evidence="8">
    <location>
        <begin position="392"/>
        <end position="412"/>
    </location>
</feature>
<dbReference type="AlphaFoldDB" id="A0A3A2ZSY7"/>
<feature type="transmembrane region" description="Helical" evidence="8">
    <location>
        <begin position="452"/>
        <end position="477"/>
    </location>
</feature>
<evidence type="ECO:0000259" key="9">
    <source>
        <dbReference type="PROSITE" id="PS50850"/>
    </source>
</evidence>
<dbReference type="CDD" id="cd17327">
    <property type="entry name" value="MFS_FEN2_like"/>
    <property type="match status" value="1"/>
</dbReference>
<dbReference type="Proteomes" id="UP000266188">
    <property type="component" value="Unassembled WGS sequence"/>
</dbReference>
<comment type="similarity">
    <text evidence="6">Belongs to the major facilitator superfamily. Allantoate permease family.</text>
</comment>
<dbReference type="InterPro" id="IPR020846">
    <property type="entry name" value="MFS_dom"/>
</dbReference>
<feature type="transmembrane region" description="Helical" evidence="8">
    <location>
        <begin position="334"/>
        <end position="351"/>
    </location>
</feature>
<dbReference type="PANTHER" id="PTHR43791:SF1">
    <property type="entry name" value="ALLANTOATE PERMEASE"/>
    <property type="match status" value="1"/>
</dbReference>
<evidence type="ECO:0000313" key="10">
    <source>
        <dbReference type="EMBL" id="RJE26259.1"/>
    </source>
</evidence>
<gene>
    <name evidence="10" type="ORF">PHISCL_01417</name>
</gene>
<feature type="region of interest" description="Disordered" evidence="7">
    <location>
        <begin position="1"/>
        <end position="20"/>
    </location>
</feature>
<evidence type="ECO:0000256" key="7">
    <source>
        <dbReference type="SAM" id="MobiDB-lite"/>
    </source>
</evidence>
<dbReference type="SUPFAM" id="SSF103473">
    <property type="entry name" value="MFS general substrate transporter"/>
    <property type="match status" value="1"/>
</dbReference>
<feature type="transmembrane region" description="Helical" evidence="8">
    <location>
        <begin position="200"/>
        <end position="219"/>
    </location>
</feature>
<evidence type="ECO:0000256" key="8">
    <source>
        <dbReference type="SAM" id="Phobius"/>
    </source>
</evidence>
<protein>
    <submittedName>
        <fullName evidence="10">Allantoate</fullName>
    </submittedName>
</protein>
<evidence type="ECO:0000256" key="2">
    <source>
        <dbReference type="ARBA" id="ARBA00022448"/>
    </source>
</evidence>
<dbReference type="OrthoDB" id="6730379at2759"/>
<reference evidence="11" key="1">
    <citation type="submission" date="2017-02" db="EMBL/GenBank/DDBJ databases">
        <authorList>
            <person name="Tafer H."/>
            <person name="Lopandic K."/>
        </authorList>
    </citation>
    <scope>NUCLEOTIDE SEQUENCE [LARGE SCALE GENOMIC DNA]</scope>
    <source>
        <strain evidence="11">CBS 366.77</strain>
    </source>
</reference>
<evidence type="ECO:0000256" key="6">
    <source>
        <dbReference type="ARBA" id="ARBA00037968"/>
    </source>
</evidence>
<dbReference type="GO" id="GO:0022857">
    <property type="term" value="F:transmembrane transporter activity"/>
    <property type="evidence" value="ECO:0007669"/>
    <property type="project" value="InterPro"/>
</dbReference>
<dbReference type="InterPro" id="IPR036259">
    <property type="entry name" value="MFS_trans_sf"/>
</dbReference>
<dbReference type="FunFam" id="1.20.1250.20:FF:000064">
    <property type="entry name" value="MFS allantoate transporter"/>
    <property type="match status" value="1"/>
</dbReference>